<dbReference type="EMBL" id="JH816589">
    <property type="protein sequence ID" value="EKC27642.1"/>
    <property type="molecule type" value="Genomic_DNA"/>
</dbReference>
<sequence>MASSSVNEEEGTRLSENILKFSRDSVQFGFLRLGKYCNASDSYSFTNATCNISCIKDERDDVALVRNFDDVFSRGVEVLKKLKSGDGTTLKQHDKNAIQTGSASQSTFQKRIKLHEKSLKKVLDRNQRDGGRYSSSSSREMEITVALAEHLLGQLSPGQLYVIDSSFKSNGKCSCGEDHCKSSPKYGSNGIVSNVELVE</sequence>
<accession>K1PTQ5</accession>
<name>K1PTQ5_MAGGI</name>
<gene>
    <name evidence="1" type="ORF">CGI_10000637</name>
</gene>
<proteinExistence type="predicted"/>
<dbReference type="AlphaFoldDB" id="K1PTQ5"/>
<protein>
    <submittedName>
        <fullName evidence="1">Uncharacterized protein</fullName>
    </submittedName>
</protein>
<reference evidence="1" key="1">
    <citation type="journal article" date="2012" name="Nature">
        <title>The oyster genome reveals stress adaptation and complexity of shell formation.</title>
        <authorList>
            <person name="Zhang G."/>
            <person name="Fang X."/>
            <person name="Guo X."/>
            <person name="Li L."/>
            <person name="Luo R."/>
            <person name="Xu F."/>
            <person name="Yang P."/>
            <person name="Zhang L."/>
            <person name="Wang X."/>
            <person name="Qi H."/>
            <person name="Xiong Z."/>
            <person name="Que H."/>
            <person name="Xie Y."/>
            <person name="Holland P.W."/>
            <person name="Paps J."/>
            <person name="Zhu Y."/>
            <person name="Wu F."/>
            <person name="Chen Y."/>
            <person name="Wang J."/>
            <person name="Peng C."/>
            <person name="Meng J."/>
            <person name="Yang L."/>
            <person name="Liu J."/>
            <person name="Wen B."/>
            <person name="Zhang N."/>
            <person name="Huang Z."/>
            <person name="Zhu Q."/>
            <person name="Feng Y."/>
            <person name="Mount A."/>
            <person name="Hedgecock D."/>
            <person name="Xu Z."/>
            <person name="Liu Y."/>
            <person name="Domazet-Loso T."/>
            <person name="Du Y."/>
            <person name="Sun X."/>
            <person name="Zhang S."/>
            <person name="Liu B."/>
            <person name="Cheng P."/>
            <person name="Jiang X."/>
            <person name="Li J."/>
            <person name="Fan D."/>
            <person name="Wang W."/>
            <person name="Fu W."/>
            <person name="Wang T."/>
            <person name="Wang B."/>
            <person name="Zhang J."/>
            <person name="Peng Z."/>
            <person name="Li Y."/>
            <person name="Li N."/>
            <person name="Wang J."/>
            <person name="Chen M."/>
            <person name="He Y."/>
            <person name="Tan F."/>
            <person name="Song X."/>
            <person name="Zheng Q."/>
            <person name="Huang R."/>
            <person name="Yang H."/>
            <person name="Du X."/>
            <person name="Chen L."/>
            <person name="Yang M."/>
            <person name="Gaffney P.M."/>
            <person name="Wang S."/>
            <person name="Luo L."/>
            <person name="She Z."/>
            <person name="Ming Y."/>
            <person name="Huang W."/>
            <person name="Zhang S."/>
            <person name="Huang B."/>
            <person name="Zhang Y."/>
            <person name="Qu T."/>
            <person name="Ni P."/>
            <person name="Miao G."/>
            <person name="Wang J."/>
            <person name="Wang Q."/>
            <person name="Steinberg C.E."/>
            <person name="Wang H."/>
            <person name="Li N."/>
            <person name="Qian L."/>
            <person name="Zhang G."/>
            <person name="Li Y."/>
            <person name="Yang H."/>
            <person name="Liu X."/>
            <person name="Wang J."/>
            <person name="Yin Y."/>
            <person name="Wang J."/>
        </authorList>
    </citation>
    <scope>NUCLEOTIDE SEQUENCE [LARGE SCALE GENOMIC DNA]</scope>
    <source>
        <strain evidence="1">05x7-T-G4-1.051#20</strain>
    </source>
</reference>
<organism evidence="1">
    <name type="scientific">Magallana gigas</name>
    <name type="common">Pacific oyster</name>
    <name type="synonym">Crassostrea gigas</name>
    <dbReference type="NCBI Taxonomy" id="29159"/>
    <lineage>
        <taxon>Eukaryota</taxon>
        <taxon>Metazoa</taxon>
        <taxon>Spiralia</taxon>
        <taxon>Lophotrochozoa</taxon>
        <taxon>Mollusca</taxon>
        <taxon>Bivalvia</taxon>
        <taxon>Autobranchia</taxon>
        <taxon>Pteriomorphia</taxon>
        <taxon>Ostreida</taxon>
        <taxon>Ostreoidea</taxon>
        <taxon>Ostreidae</taxon>
        <taxon>Magallana</taxon>
    </lineage>
</organism>
<dbReference type="HOGENOM" id="CLU_1373413_0_0_1"/>
<evidence type="ECO:0000313" key="1">
    <source>
        <dbReference type="EMBL" id="EKC27642.1"/>
    </source>
</evidence>
<dbReference type="InParanoid" id="K1PTQ5"/>